<name>A0A8K1GMW2_9PASS</name>
<proteinExistence type="predicted"/>
<reference evidence="1" key="1">
    <citation type="submission" date="2019-04" db="EMBL/GenBank/DDBJ databases">
        <title>Genome assembly of Zosterops borbonicus 15179.</title>
        <authorList>
            <person name="Leroy T."/>
            <person name="Anselmetti Y."/>
            <person name="Tilak M.-K."/>
            <person name="Nabholz B."/>
        </authorList>
    </citation>
    <scope>NUCLEOTIDE SEQUENCE</scope>
    <source>
        <strain evidence="1">HGM_15179</strain>
        <tissue evidence="1">Muscle</tissue>
    </source>
</reference>
<protein>
    <submittedName>
        <fullName evidence="1">Uncharacterized protein</fullName>
    </submittedName>
</protein>
<dbReference type="AlphaFoldDB" id="A0A8K1GMW2"/>
<gene>
    <name evidence="1" type="ORF">HGM15179_006238</name>
</gene>
<dbReference type="Proteomes" id="UP000796761">
    <property type="component" value="Unassembled WGS sequence"/>
</dbReference>
<evidence type="ECO:0000313" key="2">
    <source>
        <dbReference type="Proteomes" id="UP000796761"/>
    </source>
</evidence>
<evidence type="ECO:0000313" key="1">
    <source>
        <dbReference type="EMBL" id="TRZ20903.1"/>
    </source>
</evidence>
<organism evidence="1 2">
    <name type="scientific">Zosterops borbonicus</name>
    <dbReference type="NCBI Taxonomy" id="364589"/>
    <lineage>
        <taxon>Eukaryota</taxon>
        <taxon>Metazoa</taxon>
        <taxon>Chordata</taxon>
        <taxon>Craniata</taxon>
        <taxon>Vertebrata</taxon>
        <taxon>Euteleostomi</taxon>
        <taxon>Archelosauria</taxon>
        <taxon>Archosauria</taxon>
        <taxon>Dinosauria</taxon>
        <taxon>Saurischia</taxon>
        <taxon>Theropoda</taxon>
        <taxon>Coelurosauria</taxon>
        <taxon>Aves</taxon>
        <taxon>Neognathae</taxon>
        <taxon>Neoaves</taxon>
        <taxon>Telluraves</taxon>
        <taxon>Australaves</taxon>
        <taxon>Passeriformes</taxon>
        <taxon>Sylvioidea</taxon>
        <taxon>Zosteropidae</taxon>
        <taxon>Zosterops</taxon>
    </lineage>
</organism>
<accession>A0A8K1GMW2</accession>
<dbReference type="EMBL" id="SWJQ01000137">
    <property type="protein sequence ID" value="TRZ20903.1"/>
    <property type="molecule type" value="Genomic_DNA"/>
</dbReference>
<sequence>GAWLGLLARVLPVVARNGGWRLGSGPVMKRRTRSSVTPLNNFCLILAAPISFKSSLKWLTFVEVHIVYGNGQKKKVPSQQVPAIKKAS</sequence>
<feature type="non-terminal residue" evidence="1">
    <location>
        <position position="88"/>
    </location>
</feature>
<keyword evidence="2" id="KW-1185">Reference proteome</keyword>
<comment type="caution">
    <text evidence="1">The sequence shown here is derived from an EMBL/GenBank/DDBJ whole genome shotgun (WGS) entry which is preliminary data.</text>
</comment>
<feature type="non-terminal residue" evidence="1">
    <location>
        <position position="1"/>
    </location>
</feature>